<name>A0A9N8DAS8_9STRA</name>
<dbReference type="PRINTS" id="PR00974">
    <property type="entry name" value="RIBOSOMALS18"/>
</dbReference>
<evidence type="ECO:0008006" key="7">
    <source>
        <dbReference type="Google" id="ProtNLM"/>
    </source>
</evidence>
<evidence type="ECO:0000256" key="2">
    <source>
        <dbReference type="ARBA" id="ARBA00022980"/>
    </source>
</evidence>
<gene>
    <name evidence="5" type="ORF">SEMRO_61_G035000.1</name>
</gene>
<keyword evidence="3" id="KW-0687">Ribonucleoprotein</keyword>
<dbReference type="Proteomes" id="UP001153069">
    <property type="component" value="Unassembled WGS sequence"/>
</dbReference>
<dbReference type="Pfam" id="PF01084">
    <property type="entry name" value="Ribosomal_S18"/>
    <property type="match status" value="1"/>
</dbReference>
<keyword evidence="2" id="KW-0689">Ribosomal protein</keyword>
<dbReference type="GO" id="GO:0070181">
    <property type="term" value="F:small ribosomal subunit rRNA binding"/>
    <property type="evidence" value="ECO:0007669"/>
    <property type="project" value="TreeGrafter"/>
</dbReference>
<proteinExistence type="inferred from homology"/>
<feature type="compositionally biased region" description="Basic and acidic residues" evidence="4">
    <location>
        <begin position="92"/>
        <end position="102"/>
    </location>
</feature>
<dbReference type="GO" id="GO:0005763">
    <property type="term" value="C:mitochondrial small ribosomal subunit"/>
    <property type="evidence" value="ECO:0007669"/>
    <property type="project" value="TreeGrafter"/>
</dbReference>
<dbReference type="AlphaFoldDB" id="A0A9N8DAS8"/>
<sequence>MSGMKRILTSSAASRSLSFLLQQQCRVSLAQNVGRYPANRFLAPLRSLSTTGGGGSDDGDKKKEDLDPFGMSFDDGGDQGNVGPASQFPPKLKRDATTGKLTGEVERELTEAEKDILQMDPYERDQLVGKRVIESWKNQEDGGGDTKVVEDLGKRVRLAQMSLNVLGRSVKAQEATTVLDDGEEFGRDKETGFTQNLTKSEFESFQKYMEDQHNTAVSEEDIPVLDDSASKSSSKPSSGVLDDKEIHMQGITDDSAEDPDNPDLSLKWLTSRAKWEVSKKVGAEHPFEDMLPRDLNLSRVVNRKRAKPLPTELLHHNNLALLRRYISPAGQIMHRVRTRLGARDQRKIAKLIKRARNLGLIPHSGQFVVEDNGDIYESDIHAMKPWEEELQMRGLTVAPKEIEKEKSEW</sequence>
<comment type="caution">
    <text evidence="5">The sequence shown here is derived from an EMBL/GenBank/DDBJ whole genome shotgun (WGS) entry which is preliminary data.</text>
</comment>
<dbReference type="PANTHER" id="PTHR13479:SF40">
    <property type="entry name" value="SMALL RIBOSOMAL SUBUNIT PROTEIN BS18M"/>
    <property type="match status" value="1"/>
</dbReference>
<accession>A0A9N8DAS8</accession>
<dbReference type="InterPro" id="IPR001648">
    <property type="entry name" value="Ribosomal_bS18"/>
</dbReference>
<feature type="region of interest" description="Disordered" evidence="4">
    <location>
        <begin position="212"/>
        <end position="244"/>
    </location>
</feature>
<dbReference type="OrthoDB" id="21463at2759"/>
<dbReference type="GO" id="GO:0006412">
    <property type="term" value="P:translation"/>
    <property type="evidence" value="ECO:0007669"/>
    <property type="project" value="InterPro"/>
</dbReference>
<reference evidence="5" key="1">
    <citation type="submission" date="2020-06" db="EMBL/GenBank/DDBJ databases">
        <authorList>
            <consortium name="Plant Systems Biology data submission"/>
        </authorList>
    </citation>
    <scope>NUCLEOTIDE SEQUENCE</scope>
    <source>
        <strain evidence="5">D6</strain>
    </source>
</reference>
<dbReference type="SUPFAM" id="SSF46911">
    <property type="entry name" value="Ribosomal protein S18"/>
    <property type="match status" value="1"/>
</dbReference>
<dbReference type="InterPro" id="IPR036870">
    <property type="entry name" value="Ribosomal_bS18_sf"/>
</dbReference>
<organism evidence="5 6">
    <name type="scientific">Seminavis robusta</name>
    <dbReference type="NCBI Taxonomy" id="568900"/>
    <lineage>
        <taxon>Eukaryota</taxon>
        <taxon>Sar</taxon>
        <taxon>Stramenopiles</taxon>
        <taxon>Ochrophyta</taxon>
        <taxon>Bacillariophyta</taxon>
        <taxon>Bacillariophyceae</taxon>
        <taxon>Bacillariophycidae</taxon>
        <taxon>Naviculales</taxon>
        <taxon>Naviculaceae</taxon>
        <taxon>Seminavis</taxon>
    </lineage>
</organism>
<evidence type="ECO:0000313" key="5">
    <source>
        <dbReference type="EMBL" id="CAB9499447.1"/>
    </source>
</evidence>
<evidence type="ECO:0000313" key="6">
    <source>
        <dbReference type="Proteomes" id="UP001153069"/>
    </source>
</evidence>
<protein>
    <recommendedName>
        <fullName evidence="7">Ribosomal protein S18</fullName>
    </recommendedName>
</protein>
<evidence type="ECO:0000256" key="3">
    <source>
        <dbReference type="ARBA" id="ARBA00023274"/>
    </source>
</evidence>
<dbReference type="GO" id="GO:0003735">
    <property type="term" value="F:structural constituent of ribosome"/>
    <property type="evidence" value="ECO:0007669"/>
    <property type="project" value="InterPro"/>
</dbReference>
<evidence type="ECO:0000256" key="4">
    <source>
        <dbReference type="SAM" id="MobiDB-lite"/>
    </source>
</evidence>
<comment type="similarity">
    <text evidence="1">Belongs to the bacterial ribosomal protein bS18 family.</text>
</comment>
<keyword evidence="6" id="KW-1185">Reference proteome</keyword>
<dbReference type="PANTHER" id="PTHR13479">
    <property type="entry name" value="30S RIBOSOMAL PROTEIN S18"/>
    <property type="match status" value="1"/>
</dbReference>
<dbReference type="EMBL" id="CAICTM010000060">
    <property type="protein sequence ID" value="CAB9499447.1"/>
    <property type="molecule type" value="Genomic_DNA"/>
</dbReference>
<evidence type="ECO:0000256" key="1">
    <source>
        <dbReference type="ARBA" id="ARBA00005589"/>
    </source>
</evidence>
<feature type="region of interest" description="Disordered" evidence="4">
    <location>
        <begin position="45"/>
        <end position="102"/>
    </location>
</feature>
<dbReference type="Gene3D" id="4.10.640.10">
    <property type="entry name" value="Ribosomal protein S18"/>
    <property type="match status" value="1"/>
</dbReference>